<sequence>MNPVRTLVSLFLVLALVSASGPVLAQESETPSDEEIKTLLDDGVALYNENVDQLDVSFAKSLIAGKTVNVYIEDGGETHVFSASVEDDMTISNVATGPNADASTRISTDRQTLESIASSSDPLGEVEQAVRDDRIRVSGEKGHLVDQAVWTVANVFKGFLL</sequence>
<proteinExistence type="predicted"/>
<dbReference type="EMBL" id="LOPV01000150">
    <property type="protein sequence ID" value="KTG27980.1"/>
    <property type="molecule type" value="Genomic_DNA"/>
</dbReference>
<evidence type="ECO:0000313" key="1">
    <source>
        <dbReference type="EMBL" id="KTG27980.1"/>
    </source>
</evidence>
<accession>A0A0W1SNT5</accession>
<dbReference type="RefSeq" id="WP_058571898.1">
    <property type="nucleotide sequence ID" value="NZ_LOPV01000150.1"/>
</dbReference>
<keyword evidence="2" id="KW-1185">Reference proteome</keyword>
<evidence type="ECO:0000313" key="2">
    <source>
        <dbReference type="Proteomes" id="UP000053157"/>
    </source>
</evidence>
<comment type="caution">
    <text evidence="1">The sequence shown here is derived from an EMBL/GenBank/DDBJ whole genome shotgun (WGS) entry which is preliminary data.</text>
</comment>
<dbReference type="AlphaFoldDB" id="A0A0W1SNT5"/>
<dbReference type="OrthoDB" id="239538at2157"/>
<gene>
    <name evidence="1" type="ORF">AUR66_12770</name>
</gene>
<name>A0A0W1SNT5_9EURY</name>
<reference evidence="1 2" key="1">
    <citation type="submission" date="2015-12" db="EMBL/GenBank/DDBJ databases">
        <title>Haloferax profundi sp. nov. isolated from the Discovery deep brine-seawater interface in the Red Sea.</title>
        <authorList>
            <person name="Zhang G."/>
            <person name="Stingl U."/>
            <person name="Rashid M."/>
        </authorList>
    </citation>
    <scope>NUCLEOTIDE SEQUENCE [LARGE SCALE GENOMIC DNA]</scope>
    <source>
        <strain evidence="1 2">SB29</strain>
    </source>
</reference>
<dbReference type="Proteomes" id="UP000053157">
    <property type="component" value="Unassembled WGS sequence"/>
</dbReference>
<protein>
    <submittedName>
        <fullName evidence="1">Uncharacterized protein</fullName>
    </submittedName>
</protein>
<organism evidence="1 2">
    <name type="scientific">Haloferax profundi</name>
    <dbReference type="NCBI Taxonomy" id="1544718"/>
    <lineage>
        <taxon>Archaea</taxon>
        <taxon>Methanobacteriati</taxon>
        <taxon>Methanobacteriota</taxon>
        <taxon>Stenosarchaea group</taxon>
        <taxon>Halobacteria</taxon>
        <taxon>Halobacteriales</taxon>
        <taxon>Haloferacaceae</taxon>
        <taxon>Haloferax</taxon>
    </lineage>
</organism>